<proteinExistence type="predicted"/>
<sequence length="79" mass="9005">MRIYENQMGVEKAFMKSYDGYEAIGETGVLFHSVDFKFMNDRYDGGSLFLDYGTGRYEITSYGTVVKVGSFELKINLFG</sequence>
<organism evidence="1 2">
    <name type="scientific">Pseudomonas phage vB_PpuM-Amme-3</name>
    <dbReference type="NCBI Taxonomy" id="3132617"/>
    <lineage>
        <taxon>Viruses</taxon>
        <taxon>Duplodnaviria</taxon>
        <taxon>Heunggongvirae</taxon>
        <taxon>Uroviricota</taxon>
        <taxon>Caudoviricetes</taxon>
        <taxon>Vandenendeviridae</taxon>
        <taxon>Gorskivirinae</taxon>
        <taxon>Tartuvirus</taxon>
        <taxon>Tartuvirus amme3</taxon>
    </lineage>
</organism>
<protein>
    <submittedName>
        <fullName evidence="1">Uncharacterized protein</fullName>
    </submittedName>
</protein>
<evidence type="ECO:0000313" key="2">
    <source>
        <dbReference type="Proteomes" id="UP001438490"/>
    </source>
</evidence>
<dbReference type="EMBL" id="PP496413">
    <property type="protein sequence ID" value="WYV99037.1"/>
    <property type="molecule type" value="Genomic_DNA"/>
</dbReference>
<evidence type="ECO:0000313" key="1">
    <source>
        <dbReference type="EMBL" id="WYV99037.1"/>
    </source>
</evidence>
<reference evidence="1 2" key="1">
    <citation type="submission" date="2024-03" db="EMBL/GenBank/DDBJ databases">
        <title>Isolation and characterization of a phage collection against Pseudomonas putida.</title>
        <authorList>
            <person name="Brauer A."/>
            <person name="Rosendahl S."/>
            <person name="Kangsep A."/>
            <person name="Rikberg R."/>
            <person name="Lewanczyk A.C."/>
            <person name="Horak R."/>
            <person name="Tamman H."/>
        </authorList>
    </citation>
    <scope>NUCLEOTIDE SEQUENCE [LARGE SCALE GENOMIC DNA]</scope>
</reference>
<keyword evidence="2" id="KW-1185">Reference proteome</keyword>
<name>A0AAX4MX63_9CAUD</name>
<accession>A0AAX4MX63</accession>
<gene>
    <name evidence="1" type="ORF">Amme3_00041</name>
</gene>
<dbReference type="Proteomes" id="UP001438490">
    <property type="component" value="Segment"/>
</dbReference>